<evidence type="ECO:0000256" key="1">
    <source>
        <dbReference type="SAM" id="MobiDB-lite"/>
    </source>
</evidence>
<feature type="region of interest" description="Disordered" evidence="1">
    <location>
        <begin position="16"/>
        <end position="40"/>
    </location>
</feature>
<evidence type="ECO:0000313" key="2">
    <source>
        <dbReference type="EMBL" id="UVM80012.1"/>
    </source>
</evidence>
<sequence length="130" mass="14539">MTEAVVRDAHGRIVSGACNPTGKGGFQDRPQDRGSWTKDTSPTRWIREFSKLTAEEFNEKIKDPNLTMVQKIAIRHILNASKDPKVAADYIDRLDGKARQSTDVSVTGYEPPHITLEVFDDNPGNNKDDQ</sequence>
<organism evidence="2 3">
    <name type="scientific">Bacteriophage sp</name>
    <dbReference type="NCBI Taxonomy" id="38018"/>
    <lineage>
        <taxon>Viruses</taxon>
    </lineage>
</organism>
<evidence type="ECO:0000313" key="3">
    <source>
        <dbReference type="Proteomes" id="UP001160541"/>
    </source>
</evidence>
<proteinExistence type="predicted"/>
<dbReference type="EMBL" id="OP030734">
    <property type="protein sequence ID" value="UVM80012.1"/>
    <property type="molecule type" value="Genomic_DNA"/>
</dbReference>
<accession>A0ABY5T5L8</accession>
<name>A0ABY5T5L8_9VIRU</name>
<reference evidence="2" key="1">
    <citation type="submission" date="2022-07" db="EMBL/GenBank/DDBJ databases">
        <title>High-quality bacteriophage genomes in the Japanese 4D cohort.</title>
        <authorList>
            <person name="Nishijima S."/>
        </authorList>
    </citation>
    <scope>NUCLEOTIDE SEQUENCE</scope>
    <source>
        <strain evidence="2">0049_62566</strain>
    </source>
</reference>
<protein>
    <submittedName>
        <fullName evidence="2">Uncharacterized protein</fullName>
    </submittedName>
</protein>
<keyword evidence="3" id="KW-1185">Reference proteome</keyword>
<dbReference type="Proteomes" id="UP001160541">
    <property type="component" value="Segment"/>
</dbReference>